<feature type="region of interest" description="Disordered" evidence="1">
    <location>
        <begin position="79"/>
        <end position="99"/>
    </location>
</feature>
<dbReference type="OrthoDB" id="6449114at2759"/>
<reference evidence="2 3" key="1">
    <citation type="journal article" date="2019" name="Sci. Rep.">
        <title>Orb-weaving spider Araneus ventricosus genome elucidates the spidroin gene catalogue.</title>
        <authorList>
            <person name="Kono N."/>
            <person name="Nakamura H."/>
            <person name="Ohtoshi R."/>
            <person name="Moran D.A.P."/>
            <person name="Shinohara A."/>
            <person name="Yoshida Y."/>
            <person name="Fujiwara M."/>
            <person name="Mori M."/>
            <person name="Tomita M."/>
            <person name="Arakawa K."/>
        </authorList>
    </citation>
    <scope>NUCLEOTIDE SEQUENCE [LARGE SCALE GENOMIC DNA]</scope>
</reference>
<comment type="caution">
    <text evidence="2">The sequence shown here is derived from an EMBL/GenBank/DDBJ whole genome shotgun (WGS) entry which is preliminary data.</text>
</comment>
<accession>A0A4Y2HFQ6</accession>
<dbReference type="AlphaFoldDB" id="A0A4Y2HFQ6"/>
<evidence type="ECO:0000256" key="1">
    <source>
        <dbReference type="SAM" id="MobiDB-lite"/>
    </source>
</evidence>
<evidence type="ECO:0000313" key="2">
    <source>
        <dbReference type="EMBL" id="GBM64134.1"/>
    </source>
</evidence>
<evidence type="ECO:0000313" key="3">
    <source>
        <dbReference type="Proteomes" id="UP000499080"/>
    </source>
</evidence>
<organism evidence="2 3">
    <name type="scientific">Araneus ventricosus</name>
    <name type="common">Orbweaver spider</name>
    <name type="synonym">Epeira ventricosa</name>
    <dbReference type="NCBI Taxonomy" id="182803"/>
    <lineage>
        <taxon>Eukaryota</taxon>
        <taxon>Metazoa</taxon>
        <taxon>Ecdysozoa</taxon>
        <taxon>Arthropoda</taxon>
        <taxon>Chelicerata</taxon>
        <taxon>Arachnida</taxon>
        <taxon>Araneae</taxon>
        <taxon>Araneomorphae</taxon>
        <taxon>Entelegynae</taxon>
        <taxon>Araneoidea</taxon>
        <taxon>Araneidae</taxon>
        <taxon>Araneus</taxon>
    </lineage>
</organism>
<dbReference type="EMBL" id="BGPR01001911">
    <property type="protein sequence ID" value="GBM64134.1"/>
    <property type="molecule type" value="Genomic_DNA"/>
</dbReference>
<dbReference type="Proteomes" id="UP000499080">
    <property type="component" value="Unassembled WGS sequence"/>
</dbReference>
<gene>
    <name evidence="2" type="ORF">AVEN_4728_1</name>
</gene>
<feature type="compositionally biased region" description="Acidic residues" evidence="1">
    <location>
        <begin position="82"/>
        <end position="92"/>
    </location>
</feature>
<sequence>MMSQIVLFTTVLQNLDSLSSMRIRQVQRTKMRIQLREKEEIKDDMLIDDFLSLDSEAETSETLTELDILERVKNKNNTAMNCDEDEDDEEGNDHDAEINKPSHDEILKSFETIRRGLQFENKRRVSSDRLVRTGFTQFKCIKCMRILVLQALKTSLLGEGQVVGALSRSGAGLQLPPGAKIPDKT</sequence>
<proteinExistence type="predicted"/>
<name>A0A4Y2HFQ6_ARAVE</name>
<keyword evidence="3" id="KW-1185">Reference proteome</keyword>
<protein>
    <submittedName>
        <fullName evidence="2">Uncharacterized protein</fullName>
    </submittedName>
</protein>